<accession>A0A4R6A125</accession>
<dbReference type="Pfam" id="PF20078">
    <property type="entry name" value="DUF6473"/>
    <property type="match status" value="1"/>
</dbReference>
<feature type="domain" description="DUF6473" evidence="1">
    <location>
        <begin position="17"/>
        <end position="227"/>
    </location>
</feature>
<dbReference type="AlphaFoldDB" id="A0A4R6A125"/>
<keyword evidence="3" id="KW-1185">Reference proteome</keyword>
<dbReference type="EMBL" id="SNAA01000017">
    <property type="protein sequence ID" value="TDL76282.1"/>
    <property type="molecule type" value="Genomic_DNA"/>
</dbReference>
<evidence type="ECO:0000313" key="2">
    <source>
        <dbReference type="EMBL" id="TDL76282.1"/>
    </source>
</evidence>
<evidence type="ECO:0000259" key="1">
    <source>
        <dbReference type="Pfam" id="PF20078"/>
    </source>
</evidence>
<evidence type="ECO:0000313" key="3">
    <source>
        <dbReference type="Proteomes" id="UP000295701"/>
    </source>
</evidence>
<dbReference type="Proteomes" id="UP000295701">
    <property type="component" value="Unassembled WGS sequence"/>
</dbReference>
<dbReference type="InterPro" id="IPR045524">
    <property type="entry name" value="DUF6473"/>
</dbReference>
<sequence>MTCDARLGPVGQVDLWRLGFRRPAEAFEGREIAVIGGTEAFGRGIDLPLARALEQRVGRPCADLTAPNAGLDAVMADPAIGRATGRARVVVLGLTGAHLLRNPFYDVHRFRNDRVVRQTDRMAELYPGLDFFGHHFVGHMLQDLQHASPKRFAMLRDALCRTWVQRMGAFLGGIDAPVIGLWLGDRHPDDPARHVDDGAPAFVTRHMTRAIAPKLAGLVEVVAPEGLDAAAHDRAAERLAPLIGAILDRPAPARRSA</sequence>
<dbReference type="OrthoDB" id="7838347at2"/>
<organism evidence="2 3">
    <name type="scientific">Palleronia sediminis</name>
    <dbReference type="NCBI Taxonomy" id="2547833"/>
    <lineage>
        <taxon>Bacteria</taxon>
        <taxon>Pseudomonadati</taxon>
        <taxon>Pseudomonadota</taxon>
        <taxon>Alphaproteobacteria</taxon>
        <taxon>Rhodobacterales</taxon>
        <taxon>Roseobacteraceae</taxon>
        <taxon>Palleronia</taxon>
    </lineage>
</organism>
<protein>
    <recommendedName>
        <fullName evidence="1">DUF6473 domain-containing protein</fullName>
    </recommendedName>
</protein>
<gene>
    <name evidence="2" type="ORF">E2L08_13640</name>
</gene>
<proteinExistence type="predicted"/>
<comment type="caution">
    <text evidence="2">The sequence shown here is derived from an EMBL/GenBank/DDBJ whole genome shotgun (WGS) entry which is preliminary data.</text>
</comment>
<reference evidence="2 3" key="1">
    <citation type="submission" date="2019-03" db="EMBL/GenBank/DDBJ databases">
        <title>Primorskyibacter sp. SS33 isolated from sediments.</title>
        <authorList>
            <person name="Xunke S."/>
        </authorList>
    </citation>
    <scope>NUCLEOTIDE SEQUENCE [LARGE SCALE GENOMIC DNA]</scope>
    <source>
        <strain evidence="2 3">SS33</strain>
    </source>
</reference>
<dbReference type="RefSeq" id="WP_133397651.1">
    <property type="nucleotide sequence ID" value="NZ_SNAA01000017.1"/>
</dbReference>
<name>A0A4R6A125_9RHOB</name>